<name>A0A819XS29_9BILA</name>
<organism evidence="1 2">
    <name type="scientific">Adineta steineri</name>
    <dbReference type="NCBI Taxonomy" id="433720"/>
    <lineage>
        <taxon>Eukaryota</taxon>
        <taxon>Metazoa</taxon>
        <taxon>Spiralia</taxon>
        <taxon>Gnathifera</taxon>
        <taxon>Rotifera</taxon>
        <taxon>Eurotatoria</taxon>
        <taxon>Bdelloidea</taxon>
        <taxon>Adinetida</taxon>
        <taxon>Adinetidae</taxon>
        <taxon>Adineta</taxon>
    </lineage>
</organism>
<reference evidence="1" key="1">
    <citation type="submission" date="2021-02" db="EMBL/GenBank/DDBJ databases">
        <authorList>
            <person name="Nowell W R."/>
        </authorList>
    </citation>
    <scope>NUCLEOTIDE SEQUENCE</scope>
</reference>
<evidence type="ECO:0000313" key="1">
    <source>
        <dbReference type="EMBL" id="CAF4146397.1"/>
    </source>
</evidence>
<protein>
    <submittedName>
        <fullName evidence="1">Uncharacterized protein</fullName>
    </submittedName>
</protein>
<dbReference type="Proteomes" id="UP000663844">
    <property type="component" value="Unassembled WGS sequence"/>
</dbReference>
<evidence type="ECO:0000313" key="2">
    <source>
        <dbReference type="Proteomes" id="UP000663844"/>
    </source>
</evidence>
<comment type="caution">
    <text evidence="1">The sequence shown here is derived from an EMBL/GenBank/DDBJ whole genome shotgun (WGS) entry which is preliminary data.</text>
</comment>
<dbReference type="EMBL" id="CAJOAZ010006835">
    <property type="protein sequence ID" value="CAF4146397.1"/>
    <property type="molecule type" value="Genomic_DNA"/>
</dbReference>
<sequence length="115" mass="13417">MNSDVGVIKASSTSVWLTTFVINELPQRLRFLPENVIIVISILNCFHLISDHCSAGITNSMTIDSQIDFFRQAFDTISYPSITYRQPQNIRPFKKFKEIEFRIFFLWLFDISKCT</sequence>
<proteinExistence type="predicted"/>
<gene>
    <name evidence="1" type="ORF">OXD698_LOCUS37827</name>
</gene>
<dbReference type="AlphaFoldDB" id="A0A819XS29"/>
<accession>A0A819XS29</accession>